<proteinExistence type="predicted"/>
<accession>A0A6M3KS77</accession>
<name>A0A6M3KS77_9ZZZZ</name>
<protein>
    <submittedName>
        <fullName evidence="1">Uncharacterized protein</fullName>
    </submittedName>
</protein>
<gene>
    <name evidence="1" type="ORF">MM415B02304_0002</name>
</gene>
<evidence type="ECO:0000313" key="1">
    <source>
        <dbReference type="EMBL" id="QJA84983.1"/>
    </source>
</evidence>
<reference evidence="1" key="1">
    <citation type="submission" date="2020-03" db="EMBL/GenBank/DDBJ databases">
        <title>The deep terrestrial virosphere.</title>
        <authorList>
            <person name="Holmfeldt K."/>
            <person name="Nilsson E."/>
            <person name="Simone D."/>
            <person name="Lopez-Fernandez M."/>
            <person name="Wu X."/>
            <person name="de Brujin I."/>
            <person name="Lundin D."/>
            <person name="Andersson A."/>
            <person name="Bertilsson S."/>
            <person name="Dopson M."/>
        </authorList>
    </citation>
    <scope>NUCLEOTIDE SEQUENCE</scope>
    <source>
        <strain evidence="1">MM415B02304</strain>
    </source>
</reference>
<dbReference type="AlphaFoldDB" id="A0A6M3KS77"/>
<dbReference type="EMBL" id="MT142546">
    <property type="protein sequence ID" value="QJA84983.1"/>
    <property type="molecule type" value="Genomic_DNA"/>
</dbReference>
<organism evidence="1">
    <name type="scientific">viral metagenome</name>
    <dbReference type="NCBI Taxonomy" id="1070528"/>
    <lineage>
        <taxon>unclassified sequences</taxon>
        <taxon>metagenomes</taxon>
        <taxon>organismal metagenomes</taxon>
    </lineage>
</organism>
<sequence length="109" mass="12107">MKAPKCRLCGVNHWGNCDLKGGGDGEIPTVATVNNPLWCSGLDNLPWRGAMLTKNVNSDIDGIPVEAFVNNIVYKDVSKPAAGRKEYMREYMRKRRGSEILKNGENQRA</sequence>